<dbReference type="InterPro" id="IPR036944">
    <property type="entry name" value="PPIase_FKBP_N_sf"/>
</dbReference>
<accession>A0A382JCQ0</accession>
<dbReference type="InterPro" id="IPR000774">
    <property type="entry name" value="PPIase_FKBP_N"/>
</dbReference>
<organism evidence="2">
    <name type="scientific">marine metagenome</name>
    <dbReference type="NCBI Taxonomy" id="408172"/>
    <lineage>
        <taxon>unclassified sequences</taxon>
        <taxon>metagenomes</taxon>
        <taxon>ecological metagenomes</taxon>
    </lineage>
</organism>
<feature type="non-terminal residue" evidence="2">
    <location>
        <position position="70"/>
    </location>
</feature>
<evidence type="ECO:0000313" key="2">
    <source>
        <dbReference type="EMBL" id="SVC09920.1"/>
    </source>
</evidence>
<dbReference type="EMBL" id="UINC01073488">
    <property type="protein sequence ID" value="SVC09920.1"/>
    <property type="molecule type" value="Genomic_DNA"/>
</dbReference>
<dbReference type="GO" id="GO:0006457">
    <property type="term" value="P:protein folding"/>
    <property type="evidence" value="ECO:0007669"/>
    <property type="project" value="InterPro"/>
</dbReference>
<dbReference type="AlphaFoldDB" id="A0A382JCQ0"/>
<evidence type="ECO:0000259" key="1">
    <source>
        <dbReference type="Pfam" id="PF01346"/>
    </source>
</evidence>
<reference evidence="2" key="1">
    <citation type="submission" date="2018-05" db="EMBL/GenBank/DDBJ databases">
        <authorList>
            <person name="Lanie J.A."/>
            <person name="Ng W.-L."/>
            <person name="Kazmierczak K.M."/>
            <person name="Andrzejewski T.M."/>
            <person name="Davidsen T.M."/>
            <person name="Wayne K.J."/>
            <person name="Tettelin H."/>
            <person name="Glass J.I."/>
            <person name="Rusch D."/>
            <person name="Podicherti R."/>
            <person name="Tsui H.-C.T."/>
            <person name="Winkler M.E."/>
        </authorList>
    </citation>
    <scope>NUCLEOTIDE SEQUENCE</scope>
</reference>
<name>A0A382JCQ0_9ZZZZ</name>
<proteinExistence type="predicted"/>
<sequence length="70" mass="7625">MKHFFSPMIVLLLISCGAQKNEKSILSLSTFKDTTSYALGADLGENLKLQGVELDYDKFMAGLTDGYSTG</sequence>
<dbReference type="Gene3D" id="1.10.287.460">
    <property type="entry name" value="Peptidyl-prolyl cis-trans isomerase, FKBP-type, N-terminal domain"/>
    <property type="match status" value="1"/>
</dbReference>
<dbReference type="Pfam" id="PF01346">
    <property type="entry name" value="FKBP_N"/>
    <property type="match status" value="1"/>
</dbReference>
<dbReference type="PROSITE" id="PS51257">
    <property type="entry name" value="PROKAR_LIPOPROTEIN"/>
    <property type="match status" value="1"/>
</dbReference>
<feature type="non-terminal residue" evidence="2">
    <location>
        <position position="1"/>
    </location>
</feature>
<protein>
    <recommendedName>
        <fullName evidence="1">Peptidyl-prolyl cis-trans isomerase FKBP-type N-terminal domain-containing protein</fullName>
    </recommendedName>
</protein>
<gene>
    <name evidence="2" type="ORF">METZ01_LOCUS262774</name>
</gene>
<feature type="domain" description="Peptidyl-prolyl cis-trans isomerase FKBP-type N-terminal" evidence="1">
    <location>
        <begin position="32"/>
        <end position="68"/>
    </location>
</feature>